<organism evidence="3 4">
    <name type="scientific">Bacillus timonensis</name>
    <dbReference type="NCBI Taxonomy" id="1033734"/>
    <lineage>
        <taxon>Bacteria</taxon>
        <taxon>Bacillati</taxon>
        <taxon>Bacillota</taxon>
        <taxon>Bacilli</taxon>
        <taxon>Bacillales</taxon>
        <taxon>Bacillaceae</taxon>
        <taxon>Bacillus</taxon>
    </lineage>
</organism>
<name>A0A4S3PIQ5_9BACI</name>
<evidence type="ECO:0000256" key="1">
    <source>
        <dbReference type="ARBA" id="ARBA00006484"/>
    </source>
</evidence>
<evidence type="ECO:0000256" key="2">
    <source>
        <dbReference type="ARBA" id="ARBA00023002"/>
    </source>
</evidence>
<dbReference type="Proteomes" id="UP000306477">
    <property type="component" value="Unassembled WGS sequence"/>
</dbReference>
<keyword evidence="4" id="KW-1185">Reference proteome</keyword>
<dbReference type="EMBL" id="SLUB01000091">
    <property type="protein sequence ID" value="THE09277.1"/>
    <property type="molecule type" value="Genomic_DNA"/>
</dbReference>
<dbReference type="PRINTS" id="PR00081">
    <property type="entry name" value="GDHRDH"/>
</dbReference>
<dbReference type="InterPro" id="IPR002347">
    <property type="entry name" value="SDR_fam"/>
</dbReference>
<dbReference type="GO" id="GO:0008206">
    <property type="term" value="P:bile acid metabolic process"/>
    <property type="evidence" value="ECO:0007669"/>
    <property type="project" value="UniProtKB-ARBA"/>
</dbReference>
<proteinExistence type="inferred from homology"/>
<evidence type="ECO:0000313" key="3">
    <source>
        <dbReference type="EMBL" id="THE09277.1"/>
    </source>
</evidence>
<comment type="similarity">
    <text evidence="1">Belongs to the short-chain dehydrogenases/reductases (SDR) family.</text>
</comment>
<dbReference type="FunFam" id="3.40.50.720:FF:000084">
    <property type="entry name" value="Short-chain dehydrogenase reductase"/>
    <property type="match status" value="1"/>
</dbReference>
<accession>A0A4S3PIQ5</accession>
<dbReference type="SUPFAM" id="SSF51735">
    <property type="entry name" value="NAD(P)-binding Rossmann-fold domains"/>
    <property type="match status" value="1"/>
</dbReference>
<dbReference type="GO" id="GO:0016491">
    <property type="term" value="F:oxidoreductase activity"/>
    <property type="evidence" value="ECO:0007669"/>
    <property type="project" value="UniProtKB-KW"/>
</dbReference>
<dbReference type="PANTHER" id="PTHR24321:SF11">
    <property type="entry name" value="BLR0893 PROTEIN"/>
    <property type="match status" value="1"/>
</dbReference>
<dbReference type="OrthoDB" id="306388at2"/>
<reference evidence="3 4" key="1">
    <citation type="journal article" date="2019" name="Indoor Air">
        <title>Impacts of indoor surface finishes on bacterial viability.</title>
        <authorList>
            <person name="Hu J."/>
            <person name="Maamar S.B."/>
            <person name="Glawe A.J."/>
            <person name="Gottel N."/>
            <person name="Gilbert J.A."/>
            <person name="Hartmann E.M."/>
        </authorList>
    </citation>
    <scope>NUCLEOTIDE SEQUENCE [LARGE SCALE GENOMIC DNA]</scope>
    <source>
        <strain evidence="3 4">AF060A6</strain>
    </source>
</reference>
<dbReference type="InterPro" id="IPR036291">
    <property type="entry name" value="NAD(P)-bd_dom_sf"/>
</dbReference>
<dbReference type="CDD" id="cd05233">
    <property type="entry name" value="SDR_c"/>
    <property type="match status" value="1"/>
</dbReference>
<dbReference type="Pfam" id="PF13561">
    <property type="entry name" value="adh_short_C2"/>
    <property type="match status" value="1"/>
</dbReference>
<dbReference type="STRING" id="1033734.GCA_000285535_00542"/>
<dbReference type="Gene3D" id="3.40.50.720">
    <property type="entry name" value="NAD(P)-binding Rossmann-like Domain"/>
    <property type="match status" value="1"/>
</dbReference>
<dbReference type="AlphaFoldDB" id="A0A4S3PIQ5"/>
<sequence>MKFENQVALITGGTSGIGLAVAERLLHEGGKVVIVGRNKERGNSALEKLKQISPHVLFLSVDVSKGIEVEQMVKETVNTFGSIDFAFNNAGNAEGTPALTHEFSEENFDHMMGSTIKGVWLCMKYELQAMIENGGGSIVNTSSLDALICSAYTTAYAAGKSGILALTRGVAQEYGNKGIRVNAITPGAIRTPMMERKFENLTEEQSEMLEERYNSLNALGRMGTSSEAADVVTWLFSKESSFVTGQNIIVDGGVSIVTK</sequence>
<dbReference type="PRINTS" id="PR00080">
    <property type="entry name" value="SDRFAMILY"/>
</dbReference>
<keyword evidence="2" id="KW-0560">Oxidoreductase</keyword>
<dbReference type="RefSeq" id="WP_136381860.1">
    <property type="nucleotide sequence ID" value="NZ_SLUB01000091.1"/>
</dbReference>
<evidence type="ECO:0000313" key="4">
    <source>
        <dbReference type="Proteomes" id="UP000306477"/>
    </source>
</evidence>
<gene>
    <name evidence="3" type="ORF">E1I69_23085</name>
</gene>
<comment type="caution">
    <text evidence="3">The sequence shown here is derived from an EMBL/GenBank/DDBJ whole genome shotgun (WGS) entry which is preliminary data.</text>
</comment>
<dbReference type="InterPro" id="IPR020904">
    <property type="entry name" value="Sc_DH/Rdtase_CS"/>
</dbReference>
<protein>
    <submittedName>
        <fullName evidence="3">SDR family oxidoreductase</fullName>
    </submittedName>
</protein>
<dbReference type="PANTHER" id="PTHR24321">
    <property type="entry name" value="DEHYDROGENASES, SHORT CHAIN"/>
    <property type="match status" value="1"/>
</dbReference>
<dbReference type="PROSITE" id="PS00061">
    <property type="entry name" value="ADH_SHORT"/>
    <property type="match status" value="1"/>
</dbReference>